<dbReference type="EMBL" id="CAJVQB010009477">
    <property type="protein sequence ID" value="CAG8730539.1"/>
    <property type="molecule type" value="Genomic_DNA"/>
</dbReference>
<accession>A0ABN7V4P5</accession>
<dbReference type="Gene3D" id="1.10.30.10">
    <property type="entry name" value="High mobility group box domain"/>
    <property type="match status" value="1"/>
</dbReference>
<feature type="non-terminal residue" evidence="1">
    <location>
        <position position="1"/>
    </location>
</feature>
<proteinExistence type="predicted"/>
<dbReference type="Proteomes" id="UP000789901">
    <property type="component" value="Unassembled WGS sequence"/>
</dbReference>
<name>A0ABN7V4P5_GIGMA</name>
<dbReference type="InterPro" id="IPR036910">
    <property type="entry name" value="HMG_box_dom_sf"/>
</dbReference>
<comment type="caution">
    <text evidence="1">The sequence shown here is derived from an EMBL/GenBank/DDBJ whole genome shotgun (WGS) entry which is preliminary data.</text>
</comment>
<evidence type="ECO:0000313" key="2">
    <source>
        <dbReference type="Proteomes" id="UP000789901"/>
    </source>
</evidence>
<sequence length="189" mass="22408">QENPSPSPSSLQMELVALLTLAKELLKKLLYRLTLSLEEILAPHKQKKTIKKNHDHRMNEISKEASQCWKSLSFQVKQLFTILAEIANKRYKLMYPDYVYKPQKKEDIFDEQMGFDEQMSFEEQTFSEEQPVFDEPMSSDEQIGFDKLTSFEEQPFSEEQTSSKKKTNFDRQTPFDETCIIYLWWQSLL</sequence>
<dbReference type="SUPFAM" id="SSF47095">
    <property type="entry name" value="HMG-box"/>
    <property type="match status" value="1"/>
</dbReference>
<keyword evidence="2" id="KW-1185">Reference proteome</keyword>
<gene>
    <name evidence="1" type="ORF">GMARGA_LOCUS14355</name>
</gene>
<protein>
    <submittedName>
        <fullName evidence="1">26584_t:CDS:1</fullName>
    </submittedName>
</protein>
<reference evidence="1 2" key="1">
    <citation type="submission" date="2021-06" db="EMBL/GenBank/DDBJ databases">
        <authorList>
            <person name="Kallberg Y."/>
            <person name="Tangrot J."/>
            <person name="Rosling A."/>
        </authorList>
    </citation>
    <scope>NUCLEOTIDE SEQUENCE [LARGE SCALE GENOMIC DNA]</scope>
    <source>
        <strain evidence="1 2">120-4 pot B 10/14</strain>
    </source>
</reference>
<organism evidence="1 2">
    <name type="scientific">Gigaspora margarita</name>
    <dbReference type="NCBI Taxonomy" id="4874"/>
    <lineage>
        <taxon>Eukaryota</taxon>
        <taxon>Fungi</taxon>
        <taxon>Fungi incertae sedis</taxon>
        <taxon>Mucoromycota</taxon>
        <taxon>Glomeromycotina</taxon>
        <taxon>Glomeromycetes</taxon>
        <taxon>Diversisporales</taxon>
        <taxon>Gigasporaceae</taxon>
        <taxon>Gigaspora</taxon>
    </lineage>
</organism>
<evidence type="ECO:0000313" key="1">
    <source>
        <dbReference type="EMBL" id="CAG8730539.1"/>
    </source>
</evidence>